<protein>
    <recommendedName>
        <fullName evidence="3">CoF synthetase</fullName>
    </recommendedName>
</protein>
<dbReference type="SUPFAM" id="SSF56801">
    <property type="entry name" value="Acetyl-CoA synthetase-like"/>
    <property type="match status" value="1"/>
</dbReference>
<sequence length="435" mass="49284">MVSARGYQLNRHRRGAEFRQALAEYRERDTWSHDRIIAYREQKRIEALERASEAPFYRDFFKRLSANWRDFIDLKAFETLPIITRADLAANLEAFCRRPRLRSDKIETTSGTTGTSLSLPLSTNVEPDQWAVWWRYRNRHGVEIGKRCALFASFPVVPRAQDSRPYRMNFAGNEIRFSIFHISDATVSDYVRALNRYKPKWVHGNPTAIAMFCHHFLSVGARLDYAVEHVTVGSENFLPWQRAVIAKVFGVTPRQHYGLAEAVANISEGTDGLLRVDEDFSYVEFVPEGDDAHMIVGTPFSNNALGLLRYSTGDLARTASMELQGGRWGRVIEQLDGRLTDYIVLPGGRRVASLAGPFHATTNLAAAQIYQGLDGSLTVRYVPGAGWNDDMVRPLEKRLRARVGSEIAISFEKRQDIEKTARGKAKLVISDCRPA</sequence>
<dbReference type="InterPro" id="IPR042099">
    <property type="entry name" value="ANL_N_sf"/>
</dbReference>
<dbReference type="Proteomes" id="UP000240653">
    <property type="component" value="Unassembled WGS sequence"/>
</dbReference>
<accession>A0A2P7SGA5</accession>
<evidence type="ECO:0000313" key="2">
    <source>
        <dbReference type="Proteomes" id="UP000240653"/>
    </source>
</evidence>
<dbReference type="InterPro" id="IPR053158">
    <property type="entry name" value="CapK_Type1_Caps_Biosynth"/>
</dbReference>
<dbReference type="PANTHER" id="PTHR36932">
    <property type="entry name" value="CAPSULAR POLYSACCHARIDE BIOSYNTHESIS PROTEIN"/>
    <property type="match status" value="1"/>
</dbReference>
<evidence type="ECO:0008006" key="3">
    <source>
        <dbReference type="Google" id="ProtNLM"/>
    </source>
</evidence>
<dbReference type="EMBL" id="PXYL01000004">
    <property type="protein sequence ID" value="PSJ61518.1"/>
    <property type="molecule type" value="Genomic_DNA"/>
</dbReference>
<dbReference type="AlphaFoldDB" id="A0A2P7SGA5"/>
<organism evidence="1 2">
    <name type="scientific">Pseudaminobacter soli</name>
    <name type="common">ex Li et al. 2025</name>
    <dbReference type="NCBI Taxonomy" id="1295366"/>
    <lineage>
        <taxon>Bacteria</taxon>
        <taxon>Pseudomonadati</taxon>
        <taxon>Pseudomonadota</taxon>
        <taxon>Alphaproteobacteria</taxon>
        <taxon>Hyphomicrobiales</taxon>
        <taxon>Phyllobacteriaceae</taxon>
        <taxon>Pseudaminobacter</taxon>
    </lineage>
</organism>
<dbReference type="Gene3D" id="3.40.50.12780">
    <property type="entry name" value="N-terminal domain of ligase-like"/>
    <property type="match status" value="1"/>
</dbReference>
<reference evidence="1 2" key="1">
    <citation type="submission" date="2018-03" db="EMBL/GenBank/DDBJ databases">
        <title>The draft genome of Mesorhizobium soli JCM 19897.</title>
        <authorList>
            <person name="Li L."/>
            <person name="Liu L."/>
            <person name="Liang L."/>
            <person name="Wang T."/>
            <person name="Zhang X."/>
        </authorList>
    </citation>
    <scope>NUCLEOTIDE SEQUENCE [LARGE SCALE GENOMIC DNA]</scope>
    <source>
        <strain evidence="1 2">JCM 19897</strain>
    </source>
</reference>
<evidence type="ECO:0000313" key="1">
    <source>
        <dbReference type="EMBL" id="PSJ61518.1"/>
    </source>
</evidence>
<dbReference type="PANTHER" id="PTHR36932:SF1">
    <property type="entry name" value="CAPSULAR POLYSACCHARIDE BIOSYNTHESIS PROTEIN"/>
    <property type="match status" value="1"/>
</dbReference>
<name>A0A2P7SGA5_9HYPH</name>
<keyword evidence="2" id="KW-1185">Reference proteome</keyword>
<gene>
    <name evidence="1" type="ORF">C7I85_10740</name>
</gene>
<proteinExistence type="predicted"/>
<comment type="caution">
    <text evidence="1">The sequence shown here is derived from an EMBL/GenBank/DDBJ whole genome shotgun (WGS) entry which is preliminary data.</text>
</comment>